<dbReference type="InterPro" id="IPR009061">
    <property type="entry name" value="DNA-bd_dom_put_sf"/>
</dbReference>
<accession>A0A5N6MRL8</accession>
<dbReference type="InterPro" id="IPR036388">
    <property type="entry name" value="WH-like_DNA-bd_sf"/>
</dbReference>
<dbReference type="RefSeq" id="WP_152271091.1">
    <property type="nucleotide sequence ID" value="NZ_VTFX01000001.1"/>
</dbReference>
<dbReference type="Proteomes" id="UP000326852">
    <property type="component" value="Unassembled WGS sequence"/>
</dbReference>
<dbReference type="SUPFAM" id="SSF46955">
    <property type="entry name" value="Putative DNA-binding domain"/>
    <property type="match status" value="1"/>
</dbReference>
<feature type="domain" description="Helix-turn-helix" evidence="1">
    <location>
        <begin position="81"/>
        <end position="130"/>
    </location>
</feature>
<dbReference type="EMBL" id="VTFX01000001">
    <property type="protein sequence ID" value="KAD4059829.1"/>
    <property type="molecule type" value="Genomic_DNA"/>
</dbReference>
<keyword evidence="3" id="KW-1185">Reference proteome</keyword>
<organism evidence="2 3">
    <name type="scientific">Arthrobacter yangruifuii</name>
    <dbReference type="NCBI Taxonomy" id="2606616"/>
    <lineage>
        <taxon>Bacteria</taxon>
        <taxon>Bacillati</taxon>
        <taxon>Actinomycetota</taxon>
        <taxon>Actinomycetes</taxon>
        <taxon>Micrococcales</taxon>
        <taxon>Micrococcaceae</taxon>
        <taxon>Arthrobacter</taxon>
    </lineage>
</organism>
<dbReference type="InterPro" id="IPR041657">
    <property type="entry name" value="HTH_17"/>
</dbReference>
<sequence>MSESSRTVPALPDKDTLALKRALAAGDVTVFVDGTALRLPETARDAVLDLLSRLAEGNPVTVSSKLSAPADPPFPAGPVPLLTTSQAAAAAGISHTYLRNLTDAGIIPVQYRGSHRRIRMEDISSWLESQQAAKTAKAAGEAAGDTGRATDG</sequence>
<dbReference type="Pfam" id="PF12728">
    <property type="entry name" value="HTH_17"/>
    <property type="match status" value="1"/>
</dbReference>
<dbReference type="GO" id="GO:0003677">
    <property type="term" value="F:DNA binding"/>
    <property type="evidence" value="ECO:0007669"/>
    <property type="project" value="InterPro"/>
</dbReference>
<dbReference type="Gene3D" id="1.10.10.10">
    <property type="entry name" value="Winged helix-like DNA-binding domain superfamily/Winged helix DNA-binding domain"/>
    <property type="match status" value="1"/>
</dbReference>
<comment type="caution">
    <text evidence="2">The sequence shown here is derived from an EMBL/GenBank/DDBJ whole genome shotgun (WGS) entry which is preliminary data.</text>
</comment>
<dbReference type="AlphaFoldDB" id="A0A5N6MRL8"/>
<dbReference type="NCBIfam" id="TIGR01764">
    <property type="entry name" value="excise"/>
    <property type="match status" value="1"/>
</dbReference>
<protein>
    <submittedName>
        <fullName evidence="2">Helix-turn-helix domain-containing protein</fullName>
    </submittedName>
</protein>
<evidence type="ECO:0000313" key="2">
    <source>
        <dbReference type="EMBL" id="KAD4059829.1"/>
    </source>
</evidence>
<evidence type="ECO:0000313" key="3">
    <source>
        <dbReference type="Proteomes" id="UP000326852"/>
    </source>
</evidence>
<evidence type="ECO:0000259" key="1">
    <source>
        <dbReference type="Pfam" id="PF12728"/>
    </source>
</evidence>
<proteinExistence type="predicted"/>
<name>A0A5N6MRL8_9MICC</name>
<dbReference type="InterPro" id="IPR010093">
    <property type="entry name" value="SinI_DNA-bd"/>
</dbReference>
<gene>
    <name evidence="2" type="ORF">GD627_01700</name>
</gene>
<reference evidence="2 3" key="1">
    <citation type="submission" date="2019-08" db="EMBL/GenBank/DDBJ databases">
        <title>Arthrobacter sp. nov., isolated from plateau pika and Tibetan wild ass.</title>
        <authorList>
            <person name="Ge Y."/>
        </authorList>
    </citation>
    <scope>NUCLEOTIDE SEQUENCE [LARGE SCALE GENOMIC DNA]</scope>
    <source>
        <strain evidence="2 3">785</strain>
    </source>
</reference>